<evidence type="ECO:0000313" key="4">
    <source>
        <dbReference type="Proteomes" id="UP000319627"/>
    </source>
</evidence>
<reference evidence="3 4" key="1">
    <citation type="submission" date="2019-07" db="EMBL/GenBank/DDBJ databases">
        <title>Genomic Encyclopedia of Type Strains, Phase I: the one thousand microbial genomes (KMG-I) project.</title>
        <authorList>
            <person name="Kyrpides N."/>
        </authorList>
    </citation>
    <scope>NUCLEOTIDE SEQUENCE [LARGE SCALE GENOMIC DNA]</scope>
    <source>
        <strain evidence="3 4">DSM 375</strain>
    </source>
</reference>
<keyword evidence="1" id="KW-0472">Membrane</keyword>
<dbReference type="PANTHER" id="PTHR10983">
    <property type="entry name" value="1-ACYLGLYCEROL-3-PHOSPHATE ACYLTRANSFERASE-RELATED"/>
    <property type="match status" value="1"/>
</dbReference>
<dbReference type="SUPFAM" id="SSF69593">
    <property type="entry name" value="Glycerol-3-phosphate (1)-acyltransferase"/>
    <property type="match status" value="1"/>
</dbReference>
<sequence>MPVRPLLTGLSLLSLLVINTVLLILPLLILAVFKLIPWPVSHRLCTQGINVLAESWAKVTRFLFSLMTPTQWDVRIPTGLRRDRSYLILCNHQSWVDIPALLHATTGKVPFFKFFLKQELIWIPFLGLAFWALDYPFMKRYSKQTLARHPHLQGRDLELTQKACERFKNQSVSIVNYLEGTRFTLSKWQQQQSPYQHLLKPKAGGIALVLASLGPRLAGVLDMTIVYPQGSAPRFWQLLSGQVSKVIVDIEYRPLEPWLYEGDYPNDPKFRQQVQDWVNQLWHHKDQRIEHLLHHSNDHC</sequence>
<organism evidence="3 4">
    <name type="scientific">Azomonas agilis</name>
    <dbReference type="NCBI Taxonomy" id="116849"/>
    <lineage>
        <taxon>Bacteria</taxon>
        <taxon>Pseudomonadati</taxon>
        <taxon>Pseudomonadota</taxon>
        <taxon>Gammaproteobacteria</taxon>
        <taxon>Pseudomonadales</taxon>
        <taxon>Pseudomonadaceae</taxon>
        <taxon>Azomonas</taxon>
    </lineage>
</organism>
<dbReference type="EMBL" id="VLKG01000005">
    <property type="protein sequence ID" value="TWH71274.1"/>
    <property type="molecule type" value="Genomic_DNA"/>
</dbReference>
<keyword evidence="1" id="KW-1133">Transmembrane helix</keyword>
<comment type="caution">
    <text evidence="3">The sequence shown here is derived from an EMBL/GenBank/DDBJ whole genome shotgun (WGS) entry which is preliminary data.</text>
</comment>
<dbReference type="SMART" id="SM00563">
    <property type="entry name" value="PlsC"/>
    <property type="match status" value="1"/>
</dbReference>
<dbReference type="Pfam" id="PF01553">
    <property type="entry name" value="Acyltransferase"/>
    <property type="match status" value="1"/>
</dbReference>
<keyword evidence="4" id="KW-1185">Reference proteome</keyword>
<name>A0A562IKZ3_9GAMM</name>
<dbReference type="Proteomes" id="UP000319627">
    <property type="component" value="Unassembled WGS sequence"/>
</dbReference>
<dbReference type="AlphaFoldDB" id="A0A562IKZ3"/>
<dbReference type="NCBIfam" id="NF010621">
    <property type="entry name" value="PRK14014.1"/>
    <property type="match status" value="1"/>
</dbReference>
<protein>
    <submittedName>
        <fullName evidence="3">1-acyl-sn-glycerol-3-phosphate acyltransferase</fullName>
    </submittedName>
</protein>
<accession>A0A562IKZ3</accession>
<evidence type="ECO:0000256" key="1">
    <source>
        <dbReference type="SAM" id="Phobius"/>
    </source>
</evidence>
<feature type="transmembrane region" description="Helical" evidence="1">
    <location>
        <begin position="12"/>
        <end position="33"/>
    </location>
</feature>
<dbReference type="CDD" id="cd07990">
    <property type="entry name" value="LPLAT_LCLAT1-like"/>
    <property type="match status" value="1"/>
</dbReference>
<evidence type="ECO:0000313" key="3">
    <source>
        <dbReference type="EMBL" id="TWH71274.1"/>
    </source>
</evidence>
<gene>
    <name evidence="3" type="ORF">LX59_01556</name>
</gene>
<dbReference type="RefSeq" id="WP_144571278.1">
    <property type="nucleotide sequence ID" value="NZ_VLKG01000005.1"/>
</dbReference>
<feature type="domain" description="Phospholipid/glycerol acyltransferase" evidence="2">
    <location>
        <begin position="86"/>
        <end position="228"/>
    </location>
</feature>
<keyword evidence="3" id="KW-0012">Acyltransferase</keyword>
<dbReference type="PANTHER" id="PTHR10983:SF16">
    <property type="entry name" value="LYSOCARDIOLIPIN ACYLTRANSFERASE 1"/>
    <property type="match status" value="1"/>
</dbReference>
<dbReference type="OrthoDB" id="319710at2"/>
<dbReference type="InterPro" id="IPR002123">
    <property type="entry name" value="Plipid/glycerol_acylTrfase"/>
</dbReference>
<dbReference type="GO" id="GO:0016746">
    <property type="term" value="F:acyltransferase activity"/>
    <property type="evidence" value="ECO:0007669"/>
    <property type="project" value="UniProtKB-KW"/>
</dbReference>
<keyword evidence="1" id="KW-0812">Transmembrane</keyword>
<proteinExistence type="predicted"/>
<evidence type="ECO:0000259" key="2">
    <source>
        <dbReference type="SMART" id="SM00563"/>
    </source>
</evidence>
<keyword evidence="3" id="KW-0808">Transferase</keyword>